<keyword evidence="2 4" id="KW-0238">DNA-binding</keyword>
<dbReference type="GO" id="GO:0003700">
    <property type="term" value="F:DNA-binding transcription factor activity"/>
    <property type="evidence" value="ECO:0007669"/>
    <property type="project" value="TreeGrafter"/>
</dbReference>
<dbReference type="Pfam" id="PF00440">
    <property type="entry name" value="TetR_N"/>
    <property type="match status" value="1"/>
</dbReference>
<feature type="region of interest" description="Disordered" evidence="5">
    <location>
        <begin position="1"/>
        <end position="22"/>
    </location>
</feature>
<evidence type="ECO:0000256" key="4">
    <source>
        <dbReference type="PROSITE-ProRule" id="PRU00335"/>
    </source>
</evidence>
<dbReference type="Gene3D" id="1.10.10.60">
    <property type="entry name" value="Homeodomain-like"/>
    <property type="match status" value="1"/>
</dbReference>
<dbReference type="SUPFAM" id="SSF48498">
    <property type="entry name" value="Tetracyclin repressor-like, C-terminal domain"/>
    <property type="match status" value="1"/>
</dbReference>
<name>A0A895XT62_9ACTN</name>
<organism evidence="7 8">
    <name type="scientific">Natronoglycomyces albus</name>
    <dbReference type="NCBI Taxonomy" id="2811108"/>
    <lineage>
        <taxon>Bacteria</taxon>
        <taxon>Bacillati</taxon>
        <taxon>Actinomycetota</taxon>
        <taxon>Actinomycetes</taxon>
        <taxon>Glycomycetales</taxon>
        <taxon>Glycomycetaceae</taxon>
        <taxon>Natronoglycomyces</taxon>
    </lineage>
</organism>
<dbReference type="SUPFAM" id="SSF46689">
    <property type="entry name" value="Homeodomain-like"/>
    <property type="match status" value="1"/>
</dbReference>
<evidence type="ECO:0000259" key="6">
    <source>
        <dbReference type="PROSITE" id="PS50977"/>
    </source>
</evidence>
<dbReference type="PROSITE" id="PS50977">
    <property type="entry name" value="HTH_TETR_2"/>
    <property type="match status" value="1"/>
</dbReference>
<dbReference type="PANTHER" id="PTHR30055:SF148">
    <property type="entry name" value="TETR-FAMILY TRANSCRIPTIONAL REGULATOR"/>
    <property type="match status" value="1"/>
</dbReference>
<accession>A0A895XT62</accession>
<keyword evidence="1" id="KW-0805">Transcription regulation</keyword>
<evidence type="ECO:0000313" key="7">
    <source>
        <dbReference type="EMBL" id="QSB05450.1"/>
    </source>
</evidence>
<gene>
    <name evidence="7" type="ORF">JQS30_00440</name>
</gene>
<evidence type="ECO:0000256" key="1">
    <source>
        <dbReference type="ARBA" id="ARBA00023015"/>
    </source>
</evidence>
<dbReference type="InterPro" id="IPR001647">
    <property type="entry name" value="HTH_TetR"/>
</dbReference>
<dbReference type="AlphaFoldDB" id="A0A895XT62"/>
<dbReference type="Proteomes" id="UP000662939">
    <property type="component" value="Chromosome"/>
</dbReference>
<feature type="domain" description="HTH tetR-type" evidence="6">
    <location>
        <begin position="24"/>
        <end position="84"/>
    </location>
</feature>
<dbReference type="EMBL" id="CP070496">
    <property type="protein sequence ID" value="QSB05450.1"/>
    <property type="molecule type" value="Genomic_DNA"/>
</dbReference>
<evidence type="ECO:0000256" key="3">
    <source>
        <dbReference type="ARBA" id="ARBA00023163"/>
    </source>
</evidence>
<keyword evidence="3" id="KW-0804">Transcription</keyword>
<proteinExistence type="predicted"/>
<feature type="DNA-binding region" description="H-T-H motif" evidence="4">
    <location>
        <begin position="47"/>
        <end position="66"/>
    </location>
</feature>
<dbReference type="InterPro" id="IPR036271">
    <property type="entry name" value="Tet_transcr_reg_TetR-rel_C_sf"/>
</dbReference>
<dbReference type="PANTHER" id="PTHR30055">
    <property type="entry name" value="HTH-TYPE TRANSCRIPTIONAL REGULATOR RUTR"/>
    <property type="match status" value="1"/>
</dbReference>
<dbReference type="KEGG" id="nav:JQS30_00440"/>
<dbReference type="InterPro" id="IPR011075">
    <property type="entry name" value="TetR_C"/>
</dbReference>
<evidence type="ECO:0000256" key="2">
    <source>
        <dbReference type="ARBA" id="ARBA00023125"/>
    </source>
</evidence>
<evidence type="ECO:0000256" key="5">
    <source>
        <dbReference type="SAM" id="MobiDB-lite"/>
    </source>
</evidence>
<dbReference type="InterPro" id="IPR009057">
    <property type="entry name" value="Homeodomain-like_sf"/>
</dbReference>
<dbReference type="GO" id="GO:0000976">
    <property type="term" value="F:transcription cis-regulatory region binding"/>
    <property type="evidence" value="ECO:0007669"/>
    <property type="project" value="TreeGrafter"/>
</dbReference>
<dbReference type="InterPro" id="IPR050109">
    <property type="entry name" value="HTH-type_TetR-like_transc_reg"/>
</dbReference>
<dbReference type="Gene3D" id="1.10.357.10">
    <property type="entry name" value="Tetracycline Repressor, domain 2"/>
    <property type="match status" value="1"/>
</dbReference>
<dbReference type="Pfam" id="PF16859">
    <property type="entry name" value="TetR_C_11"/>
    <property type="match status" value="1"/>
</dbReference>
<sequence>MEISRTGDTHEEGRKGRGGRPRDQLIDTSVIVATLAILDAQGYGGVSVEAVARIAGTSRPAIYRRWGGRAPLVLAAIGERLDVPAPPDTGCTLCDLGEGFLVFLAAYRTIRPDVLSALYADCASDSQLRDRYVATVIEPARSTVGRSLDRAFSRGDLRPHVDRELLLDMVGSLVLYRSMFNSQGIGEQEAERAIEILLQGAARDYSSLIAHMEKIRSEHFDDAGAHHIHSSPR</sequence>
<reference evidence="7" key="1">
    <citation type="submission" date="2021-02" db="EMBL/GenBank/DDBJ databases">
        <title>Natronoglycomyces albus gen. nov., sp. nov, a haloalkaliphilic actinobacterium from a soda solonchak soil.</title>
        <authorList>
            <person name="Sorokin D.Y."/>
            <person name="Khijniak T.V."/>
            <person name="Zakharycheva A.P."/>
            <person name="Boueva O.V."/>
            <person name="Ariskina E.V."/>
            <person name="Hahnke R.L."/>
            <person name="Bunk B."/>
            <person name="Sproer C."/>
            <person name="Schumann P."/>
            <person name="Evtushenko L.I."/>
            <person name="Kublanov I.V."/>
        </authorList>
    </citation>
    <scope>NUCLEOTIDE SEQUENCE</scope>
    <source>
        <strain evidence="7">DSM 106290</strain>
    </source>
</reference>
<dbReference type="RefSeq" id="WP_213171458.1">
    <property type="nucleotide sequence ID" value="NZ_CP070496.1"/>
</dbReference>
<keyword evidence="8" id="KW-1185">Reference proteome</keyword>
<protein>
    <submittedName>
        <fullName evidence="7">TetR/AcrR family transcriptional regulator</fullName>
    </submittedName>
</protein>
<evidence type="ECO:0000313" key="8">
    <source>
        <dbReference type="Proteomes" id="UP000662939"/>
    </source>
</evidence>